<dbReference type="GO" id="GO:0000166">
    <property type="term" value="F:nucleotide binding"/>
    <property type="evidence" value="ECO:0007669"/>
    <property type="project" value="InterPro"/>
</dbReference>
<dbReference type="InterPro" id="IPR000683">
    <property type="entry name" value="Gfo/Idh/MocA-like_OxRdtase_N"/>
</dbReference>
<dbReference type="InterPro" id="IPR055170">
    <property type="entry name" value="GFO_IDH_MocA-like_dom"/>
</dbReference>
<gene>
    <name evidence="3" type="ordered locus">ANT_11130</name>
</gene>
<dbReference type="Proteomes" id="UP000008922">
    <property type="component" value="Chromosome"/>
</dbReference>
<keyword evidence="4" id="KW-1185">Reference proteome</keyword>
<dbReference type="KEGG" id="atm:ANT_11130"/>
<dbReference type="OrthoDB" id="9815825at2"/>
<dbReference type="InterPro" id="IPR051450">
    <property type="entry name" value="Gfo/Idh/MocA_Oxidoreductases"/>
</dbReference>
<dbReference type="Gene3D" id="3.30.360.10">
    <property type="entry name" value="Dihydrodipicolinate Reductase, domain 2"/>
    <property type="match status" value="1"/>
</dbReference>
<dbReference type="RefSeq" id="WP_013559537.1">
    <property type="nucleotide sequence ID" value="NC_014960.1"/>
</dbReference>
<dbReference type="InParanoid" id="E8N3Y3"/>
<dbReference type="HOGENOM" id="CLU_023194_1_2_0"/>
<evidence type="ECO:0000313" key="3">
    <source>
        <dbReference type="EMBL" id="BAJ63147.1"/>
    </source>
</evidence>
<organism evidence="3 4">
    <name type="scientific">Anaerolinea thermophila (strain DSM 14523 / JCM 11388 / NBRC 100420 / UNI-1)</name>
    <dbReference type="NCBI Taxonomy" id="926569"/>
    <lineage>
        <taxon>Bacteria</taxon>
        <taxon>Bacillati</taxon>
        <taxon>Chloroflexota</taxon>
        <taxon>Anaerolineae</taxon>
        <taxon>Anaerolineales</taxon>
        <taxon>Anaerolineaceae</taxon>
        <taxon>Anaerolinea</taxon>
    </lineage>
</organism>
<dbReference type="Pfam" id="PF01408">
    <property type="entry name" value="GFO_IDH_MocA"/>
    <property type="match status" value="1"/>
</dbReference>
<name>E8N3Y3_ANATU</name>
<dbReference type="Gene3D" id="3.40.50.720">
    <property type="entry name" value="NAD(P)-binding Rossmann-like Domain"/>
    <property type="match status" value="1"/>
</dbReference>
<dbReference type="AlphaFoldDB" id="E8N3Y3"/>
<dbReference type="SUPFAM" id="SSF55347">
    <property type="entry name" value="Glyceraldehyde-3-phosphate dehydrogenase-like, C-terminal domain"/>
    <property type="match status" value="1"/>
</dbReference>
<accession>E8N3Y3</accession>
<dbReference type="SUPFAM" id="SSF51735">
    <property type="entry name" value="NAD(P)-binding Rossmann-fold domains"/>
    <property type="match status" value="1"/>
</dbReference>
<dbReference type="PANTHER" id="PTHR43377">
    <property type="entry name" value="BILIVERDIN REDUCTASE A"/>
    <property type="match status" value="1"/>
</dbReference>
<dbReference type="Pfam" id="PF22725">
    <property type="entry name" value="GFO_IDH_MocA_C3"/>
    <property type="match status" value="1"/>
</dbReference>
<dbReference type="PANTHER" id="PTHR43377:SF1">
    <property type="entry name" value="BILIVERDIN REDUCTASE A"/>
    <property type="match status" value="1"/>
</dbReference>
<reference evidence="3 4" key="1">
    <citation type="submission" date="2010-12" db="EMBL/GenBank/DDBJ databases">
        <title>Whole genome sequence of Anaerolinea thermophila UNI-1.</title>
        <authorList>
            <person name="Narita-Yamada S."/>
            <person name="Kishi E."/>
            <person name="Watanabe Y."/>
            <person name="Takasaki K."/>
            <person name="Ankai A."/>
            <person name="Oguchi A."/>
            <person name="Fukui S."/>
            <person name="Takahashi M."/>
            <person name="Yashiro I."/>
            <person name="Hosoyama A."/>
            <person name="Sekiguchi Y."/>
            <person name="Hanada S."/>
            <person name="Fujita N."/>
        </authorList>
    </citation>
    <scope>NUCLEOTIDE SEQUENCE [LARGE SCALE GENOMIC DNA]</scope>
    <source>
        <strain evidence="4">DSM 14523 / JCM 11388 / NBRC 100420 / UNI-1</strain>
    </source>
</reference>
<feature type="domain" description="GFO/IDH/MocA-like oxidoreductase" evidence="2">
    <location>
        <begin position="137"/>
        <end position="252"/>
    </location>
</feature>
<sequence>MTPVRVAMIGCGGMARYHLHQMLRQQHTTQVVALCEPSEEQFTATARIFEEAGLAVPPNEPDLQKLLETFELDAAFIITPHAYHFEQAKACLESGLDVLLEKPMVMNAQEAQDLIKVRDRTGKLLVVAFPGSLSPQVRQASAWLHSGKLGKILSISATVWQNWGPATVGTWRQDPALSGGGFLFDTGAHMLNTVVDLAGEEFSEVAAFLEHHGRPVETLGVVIGKLKSGALVTLHACGEAIPSCASNIYVFSQKAILRTGVWGEFLEIQREKEEKFHKVRVPTSLGVWEQFLAVRNGEIPNPCPPEVGLRMARLYDAIQRSASQNGQVVYC</sequence>
<evidence type="ECO:0000259" key="2">
    <source>
        <dbReference type="Pfam" id="PF22725"/>
    </source>
</evidence>
<dbReference type="InterPro" id="IPR036291">
    <property type="entry name" value="NAD(P)-bd_dom_sf"/>
</dbReference>
<evidence type="ECO:0000259" key="1">
    <source>
        <dbReference type="Pfam" id="PF01408"/>
    </source>
</evidence>
<feature type="domain" description="Gfo/Idh/MocA-like oxidoreductase N-terminal" evidence="1">
    <location>
        <begin position="4"/>
        <end position="129"/>
    </location>
</feature>
<dbReference type="STRING" id="926569.ANT_11130"/>
<proteinExistence type="predicted"/>
<protein>
    <submittedName>
        <fullName evidence="3">Oxidoreductase</fullName>
    </submittedName>
</protein>
<dbReference type="EMBL" id="AP012029">
    <property type="protein sequence ID" value="BAJ63147.1"/>
    <property type="molecule type" value="Genomic_DNA"/>
</dbReference>
<evidence type="ECO:0000313" key="4">
    <source>
        <dbReference type="Proteomes" id="UP000008922"/>
    </source>
</evidence>
<dbReference type="eggNOG" id="COG0673">
    <property type="taxonomic scope" value="Bacteria"/>
</dbReference>